<name>A0A9N8D7T5_9STRA</name>
<dbReference type="InterPro" id="IPR006141">
    <property type="entry name" value="Intein_N"/>
</dbReference>
<keyword evidence="3 5" id="KW-0732">Signal</keyword>
<dbReference type="GO" id="GO:0007267">
    <property type="term" value="P:cell-cell signaling"/>
    <property type="evidence" value="ECO:0007669"/>
    <property type="project" value="InterPro"/>
</dbReference>
<dbReference type="PRINTS" id="PR00632">
    <property type="entry name" value="SONICHHOG"/>
</dbReference>
<dbReference type="PANTHER" id="PTHR46706">
    <property type="entry name" value="PROTEIN QUA-1-RELATED"/>
    <property type="match status" value="1"/>
</dbReference>
<evidence type="ECO:0000256" key="1">
    <source>
        <dbReference type="ARBA" id="ARBA00004239"/>
    </source>
</evidence>
<proteinExistence type="predicted"/>
<evidence type="ECO:0000256" key="3">
    <source>
        <dbReference type="ARBA" id="ARBA00022729"/>
    </source>
</evidence>
<dbReference type="GO" id="GO:0048731">
    <property type="term" value="P:system development"/>
    <property type="evidence" value="ECO:0007669"/>
    <property type="project" value="UniProtKB-ARBA"/>
</dbReference>
<dbReference type="Proteomes" id="UP001153069">
    <property type="component" value="Unassembled WGS sequence"/>
</dbReference>
<evidence type="ECO:0000313" key="7">
    <source>
        <dbReference type="EMBL" id="CAB9497932.1"/>
    </source>
</evidence>
<dbReference type="AlphaFoldDB" id="A0A9N8D7T5"/>
<dbReference type="EMBL" id="CAICTM010000028">
    <property type="protein sequence ID" value="CAB9497932.1"/>
    <property type="molecule type" value="Genomic_DNA"/>
</dbReference>
<comment type="caution">
    <text evidence="7">The sequence shown here is derived from an EMBL/GenBank/DDBJ whole genome shotgun (WGS) entry which is preliminary data.</text>
</comment>
<gene>
    <name evidence="7" type="ORF">SEMRO_28_G018751.1</name>
</gene>
<dbReference type="SUPFAM" id="SSF51294">
    <property type="entry name" value="Hedgehog/intein (Hint) domain"/>
    <property type="match status" value="1"/>
</dbReference>
<feature type="transmembrane region" description="Helical" evidence="4">
    <location>
        <begin position="374"/>
        <end position="392"/>
    </location>
</feature>
<keyword evidence="2" id="KW-0217">Developmental protein</keyword>
<organism evidence="7 8">
    <name type="scientific">Seminavis robusta</name>
    <dbReference type="NCBI Taxonomy" id="568900"/>
    <lineage>
        <taxon>Eukaryota</taxon>
        <taxon>Sar</taxon>
        <taxon>Stramenopiles</taxon>
        <taxon>Ochrophyta</taxon>
        <taxon>Bacillariophyta</taxon>
        <taxon>Bacillariophyceae</taxon>
        <taxon>Bacillariophycidae</taxon>
        <taxon>Naviculales</taxon>
        <taxon>Naviculaceae</taxon>
        <taxon>Seminavis</taxon>
    </lineage>
</organism>
<keyword evidence="8" id="KW-1185">Reference proteome</keyword>
<keyword evidence="4" id="KW-0472">Membrane</keyword>
<feature type="domain" description="Hint" evidence="6">
    <location>
        <begin position="125"/>
        <end position="227"/>
    </location>
</feature>
<evidence type="ECO:0000259" key="6">
    <source>
        <dbReference type="SMART" id="SM00306"/>
    </source>
</evidence>
<feature type="transmembrane region" description="Helical" evidence="4">
    <location>
        <begin position="347"/>
        <end position="367"/>
    </location>
</feature>
<evidence type="ECO:0000256" key="5">
    <source>
        <dbReference type="SAM" id="SignalP"/>
    </source>
</evidence>
<dbReference type="CDD" id="cd00081">
    <property type="entry name" value="Hint"/>
    <property type="match status" value="1"/>
</dbReference>
<sequence>MKIVSAFTIITGIVTLMTTSCSASVCLTLNIPDNLGAGTMTAIPAPTGTTDVTCDVACTAGNNRVRMFQGGTSGDTTTSCGTSVSAKTSADTLFVDYFADSNLNLVITCSCDNLSTAAPTPVPASSCFSEEATVAVEQPGQGQAPVPTKMTELEIGDMVLTANNRFLPIYAFAHNDATTDTEFLQIYTTSAYKPLEVTGQHLVYVQGKDAPVTAKSIKVGDSLSHAQAGHGQDGAAVVTKIETAQRQGIYAPLTQDGTLVVDGIATSCYISLQPNGDPQTMELQGHGHSVLSMFSHHRVAHLLMTVPRLVCMGGINPKWCQKYNNDGVAHFVQMAFDLSDWFHAQHWVVQLFLLAVFLVVLSPLYALELLFGSKLAAVTIVGGLVFLGFVHGNNSAAAAVDPSMDLKKEV</sequence>
<feature type="chain" id="PRO_5040210992" description="Hint domain-containing protein" evidence="5">
    <location>
        <begin position="24"/>
        <end position="410"/>
    </location>
</feature>
<evidence type="ECO:0000256" key="4">
    <source>
        <dbReference type="SAM" id="Phobius"/>
    </source>
</evidence>
<dbReference type="GO" id="GO:0005576">
    <property type="term" value="C:extracellular region"/>
    <property type="evidence" value="ECO:0007669"/>
    <property type="project" value="UniProtKB-SubCell"/>
</dbReference>
<dbReference type="PANTHER" id="PTHR46706:SF12">
    <property type="entry name" value="PROTEIN QUA-1-RELATED"/>
    <property type="match status" value="1"/>
</dbReference>
<dbReference type="Pfam" id="PF01079">
    <property type="entry name" value="Hint"/>
    <property type="match status" value="1"/>
</dbReference>
<dbReference type="InterPro" id="IPR001767">
    <property type="entry name" value="Hedgehog_Hint"/>
</dbReference>
<feature type="signal peptide" evidence="5">
    <location>
        <begin position="1"/>
        <end position="23"/>
    </location>
</feature>
<dbReference type="GO" id="GO:0016539">
    <property type="term" value="P:intein-mediated protein splicing"/>
    <property type="evidence" value="ECO:0007669"/>
    <property type="project" value="InterPro"/>
</dbReference>
<dbReference type="InterPro" id="IPR036844">
    <property type="entry name" value="Hint_dom_sf"/>
</dbReference>
<reference evidence="7" key="1">
    <citation type="submission" date="2020-06" db="EMBL/GenBank/DDBJ databases">
        <authorList>
            <consortium name="Plant Systems Biology data submission"/>
        </authorList>
    </citation>
    <scope>NUCLEOTIDE SEQUENCE</scope>
    <source>
        <strain evidence="7">D6</strain>
    </source>
</reference>
<keyword evidence="4" id="KW-1133">Transmembrane helix</keyword>
<dbReference type="OrthoDB" id="59517at2759"/>
<evidence type="ECO:0000313" key="8">
    <source>
        <dbReference type="Proteomes" id="UP001153069"/>
    </source>
</evidence>
<dbReference type="Gene3D" id="2.170.16.10">
    <property type="entry name" value="Hedgehog/Intein (Hint) domain"/>
    <property type="match status" value="1"/>
</dbReference>
<keyword evidence="4" id="KW-0812">Transmembrane</keyword>
<dbReference type="PROSITE" id="PS50817">
    <property type="entry name" value="INTEIN_N_TER"/>
    <property type="match status" value="1"/>
</dbReference>
<accession>A0A9N8D7T5</accession>
<dbReference type="InterPro" id="IPR001657">
    <property type="entry name" value="Hedgehog"/>
</dbReference>
<dbReference type="InterPro" id="IPR052140">
    <property type="entry name" value="Dev_Signal_Hedgehog-like"/>
</dbReference>
<dbReference type="PROSITE" id="PS51257">
    <property type="entry name" value="PROKAR_LIPOPROTEIN"/>
    <property type="match status" value="1"/>
</dbReference>
<dbReference type="SMART" id="SM00306">
    <property type="entry name" value="HintN"/>
    <property type="match status" value="1"/>
</dbReference>
<dbReference type="GO" id="GO:0016540">
    <property type="term" value="P:protein autoprocessing"/>
    <property type="evidence" value="ECO:0007669"/>
    <property type="project" value="InterPro"/>
</dbReference>
<protein>
    <recommendedName>
        <fullName evidence="6">Hint domain-containing protein</fullName>
    </recommendedName>
</protein>
<evidence type="ECO:0000256" key="2">
    <source>
        <dbReference type="ARBA" id="ARBA00022473"/>
    </source>
</evidence>
<comment type="subcellular location">
    <subcellularLocation>
        <location evidence="1">Secreted</location>
        <location evidence="1">Extracellular space</location>
    </subcellularLocation>
</comment>
<dbReference type="InterPro" id="IPR003587">
    <property type="entry name" value="Hint_dom_N"/>
</dbReference>